<feature type="compositionally biased region" description="Polar residues" evidence="1">
    <location>
        <begin position="164"/>
        <end position="174"/>
    </location>
</feature>
<protein>
    <recommendedName>
        <fullName evidence="4">BTB domain-containing protein</fullName>
    </recommendedName>
</protein>
<proteinExistence type="predicted"/>
<dbReference type="AlphaFoldDB" id="A0A4S4MP75"/>
<keyword evidence="3" id="KW-1185">Reference proteome</keyword>
<gene>
    <name evidence="2" type="ORF">EUX98_g7080</name>
</gene>
<sequence>MNDSDSNDDLYAPPSGSKSSIKSSTKKPVSSKSTTVDDEPPADSQVSEMHDELEPSDTDLPDRFTSPVPILKPKPKPKKKASTKDDGTTSEDDADDEMVSRPAVKKKQIVLSSQPTPRPKIANTLHIQPVASGSKRTSMLPPASQRNPRIASVSAPSIKPRATPLSQSQSASETPQKKRKRLPGETPSSSVAGLTSSESQAAIAQVEAMLTSSPNGDQDDDEPNDTELEMLSPADELPPPPKKRAKLAPPSSSQPVSSLSRSTPQGSLTTMPAKSRGKKHSKFWALDGSVVVQLHKILFRLVRSQLVRHSTFFAAILGEPETYPGGLQKLYAKATRLADMDDKPVLKIRDLDISVQDFETLVEFMDDPYVYLDSPLPFPVLAGLLRASRALEFSRFNDIATRKLQQLWPYQLEKLTVDPKDHASETIVLARQWDMPELLKRAFYELVRTTSLGQELFEDEEDEDGEGNDSAMNDEERNKTISRADLIRLVMTREKLHLEWLFTADSPPSALEFPCPLAVVDPKAAAVADGPAPSSPSGSKTAAADQCYAARADFSAIWSEKVKQTGVYEDHLYDPICGMDNLALIEWEKAGFCDGCVESWKIVWKKKQEKLWENLELWLKLPEIPQAAPEAA</sequence>
<feature type="compositionally biased region" description="Low complexity" evidence="1">
    <location>
        <begin position="13"/>
        <end position="34"/>
    </location>
</feature>
<comment type="caution">
    <text evidence="2">The sequence shown here is derived from an EMBL/GenBank/DDBJ whole genome shotgun (WGS) entry which is preliminary data.</text>
</comment>
<dbReference type="OrthoDB" id="2746456at2759"/>
<feature type="compositionally biased region" description="Acidic residues" evidence="1">
    <location>
        <begin position="88"/>
        <end position="97"/>
    </location>
</feature>
<feature type="compositionally biased region" description="Acidic residues" evidence="1">
    <location>
        <begin position="217"/>
        <end position="228"/>
    </location>
</feature>
<accession>A0A4S4MP75</accession>
<dbReference type="Proteomes" id="UP000308730">
    <property type="component" value="Unassembled WGS sequence"/>
</dbReference>
<reference evidence="2 3" key="1">
    <citation type="submission" date="2019-02" db="EMBL/GenBank/DDBJ databases">
        <title>Genome sequencing of the rare red list fungi Antrodiella citrinella (Flaviporus citrinellus).</title>
        <authorList>
            <person name="Buettner E."/>
            <person name="Kellner H."/>
        </authorList>
    </citation>
    <scope>NUCLEOTIDE SEQUENCE [LARGE SCALE GENOMIC DNA]</scope>
    <source>
        <strain evidence="2 3">DSM 108506</strain>
    </source>
</reference>
<dbReference type="EMBL" id="SGPM01000279">
    <property type="protein sequence ID" value="THH27107.1"/>
    <property type="molecule type" value="Genomic_DNA"/>
</dbReference>
<organism evidence="2 3">
    <name type="scientific">Antrodiella citrinella</name>
    <dbReference type="NCBI Taxonomy" id="2447956"/>
    <lineage>
        <taxon>Eukaryota</taxon>
        <taxon>Fungi</taxon>
        <taxon>Dikarya</taxon>
        <taxon>Basidiomycota</taxon>
        <taxon>Agaricomycotina</taxon>
        <taxon>Agaricomycetes</taxon>
        <taxon>Polyporales</taxon>
        <taxon>Steccherinaceae</taxon>
        <taxon>Antrodiella</taxon>
    </lineage>
</organism>
<evidence type="ECO:0008006" key="4">
    <source>
        <dbReference type="Google" id="ProtNLM"/>
    </source>
</evidence>
<feature type="region of interest" description="Disordered" evidence="1">
    <location>
        <begin position="455"/>
        <end position="477"/>
    </location>
</feature>
<feature type="compositionally biased region" description="Polar residues" evidence="1">
    <location>
        <begin position="186"/>
        <end position="202"/>
    </location>
</feature>
<feature type="region of interest" description="Disordered" evidence="1">
    <location>
        <begin position="1"/>
        <end position="275"/>
    </location>
</feature>
<feature type="compositionally biased region" description="Acidic residues" evidence="1">
    <location>
        <begin position="456"/>
        <end position="467"/>
    </location>
</feature>
<evidence type="ECO:0000313" key="3">
    <source>
        <dbReference type="Proteomes" id="UP000308730"/>
    </source>
</evidence>
<name>A0A4S4MP75_9APHY</name>
<evidence type="ECO:0000313" key="2">
    <source>
        <dbReference type="EMBL" id="THH27107.1"/>
    </source>
</evidence>
<evidence type="ECO:0000256" key="1">
    <source>
        <dbReference type="SAM" id="MobiDB-lite"/>
    </source>
</evidence>
<feature type="compositionally biased region" description="Low complexity" evidence="1">
    <location>
        <begin position="247"/>
        <end position="264"/>
    </location>
</feature>